<name>A0PXD5_CLONN</name>
<evidence type="ECO:0000256" key="1">
    <source>
        <dbReference type="SAM" id="SignalP"/>
    </source>
</evidence>
<protein>
    <submittedName>
        <fullName evidence="2">Uncharacterized protein</fullName>
    </submittedName>
</protein>
<gene>
    <name evidence="2" type="ordered locus">NT01CX_0940</name>
</gene>
<sequence length="151" mass="16767">MKKKFITKISIFLLAFVIFTTSATPAFAEMKCESKSKILYYDPIGNKKQQDGEAALIALGLFGGFGAPVAIGKLITAFTSAAGWIKLTKANPNKKPVKYQLTVTRCIDYDILKKHPFSSSIGYVRATVRNLQTGQSTEWYRTNIGYNPLFI</sequence>
<dbReference type="RefSeq" id="WP_011721058.1">
    <property type="nucleotide sequence ID" value="NC_008593.1"/>
</dbReference>
<dbReference type="AlphaFoldDB" id="A0PXD5"/>
<evidence type="ECO:0000313" key="2">
    <source>
        <dbReference type="EMBL" id="ABK60693.1"/>
    </source>
</evidence>
<dbReference type="EMBL" id="CP000382">
    <property type="protein sequence ID" value="ABK60693.1"/>
    <property type="molecule type" value="Genomic_DNA"/>
</dbReference>
<dbReference type="PATRIC" id="fig|386415.7.peg.64"/>
<reference evidence="2 3" key="1">
    <citation type="journal article" date="2006" name="Nat. Biotechnol.">
        <title>The genome and transcriptomes of the anti-tumor agent Clostridium novyi-NT.</title>
        <authorList>
            <person name="Bettegowda C."/>
            <person name="Huang X."/>
            <person name="Lin J."/>
            <person name="Cheong I."/>
            <person name="Kohli M."/>
            <person name="Szabo S.A."/>
            <person name="Zhang X."/>
            <person name="Diaz L.A. Jr."/>
            <person name="Velculescu V.E."/>
            <person name="Parmigiani G."/>
            <person name="Kinzler K.W."/>
            <person name="Vogelstein B."/>
            <person name="Zhou S."/>
        </authorList>
    </citation>
    <scope>NUCLEOTIDE SEQUENCE [LARGE SCALE GENOMIC DNA]</scope>
    <source>
        <strain evidence="2 3">NT</strain>
    </source>
</reference>
<dbReference type="KEGG" id="cno:NT01CX_0940"/>
<dbReference type="Proteomes" id="UP000008220">
    <property type="component" value="Chromosome"/>
</dbReference>
<feature type="chain" id="PRO_5002629026" evidence="1">
    <location>
        <begin position="29"/>
        <end position="151"/>
    </location>
</feature>
<feature type="signal peptide" evidence="1">
    <location>
        <begin position="1"/>
        <end position="28"/>
    </location>
</feature>
<proteinExistence type="predicted"/>
<keyword evidence="3" id="KW-1185">Reference proteome</keyword>
<keyword evidence="1" id="KW-0732">Signal</keyword>
<dbReference type="HOGENOM" id="CLU_2022710_0_0_9"/>
<accession>A0PXD5</accession>
<organism evidence="2 3">
    <name type="scientific">Clostridium novyi (strain NT)</name>
    <dbReference type="NCBI Taxonomy" id="386415"/>
    <lineage>
        <taxon>Bacteria</taxon>
        <taxon>Bacillati</taxon>
        <taxon>Bacillota</taxon>
        <taxon>Clostridia</taxon>
        <taxon>Eubacteriales</taxon>
        <taxon>Clostridiaceae</taxon>
        <taxon>Clostridium</taxon>
    </lineage>
</organism>
<evidence type="ECO:0000313" key="3">
    <source>
        <dbReference type="Proteomes" id="UP000008220"/>
    </source>
</evidence>